<dbReference type="Proteomes" id="UP000306319">
    <property type="component" value="Unassembled WGS sequence"/>
</dbReference>
<dbReference type="EMBL" id="SRYB01000003">
    <property type="protein sequence ID" value="TGY80331.1"/>
    <property type="molecule type" value="Genomic_DNA"/>
</dbReference>
<gene>
    <name evidence="1" type="primary">bioB</name>
    <name evidence="1" type="ORF">E5331_03595</name>
</gene>
<accession>A0AC61RJG7</accession>
<comment type="caution">
    <text evidence="1">The sequence shown here is derived from an EMBL/GenBank/DDBJ whole genome shotgun (WGS) entry which is preliminary data.</text>
</comment>
<dbReference type="EC" id="2.8.1.6" evidence="1"/>
<sequence length="323" mass="35938">MTDEKDLLLLKEKGLRGEGVTREEADRLAVYPDLDKVCDAAGEICRRWQGREVDSCSIVSARSGRCGEDCKWCAQASRHHTGCVTYNFLDTDDVLKAAEANSSAGIRRFSLVTSGRTVTKKDLEKFCEVFRELSEKTDLYLCASMGLLEEEEMQMLRDAGVKRYHCNMETSSKVFPTLCTTHTPEDKIRTIGYARKCGMEVCSGGIIGMGESLADRLDFAFELAALDVDSVPINILNPIPGTPLENTPLISEEDIIRTVALFRFIMPKKSLRFAGGRMRLSHESMLRIMTGGMNGVLMGDMLTTVSNTIADDRRLFKEAGLEF</sequence>
<organism evidence="1 2">
    <name type="scientific">Lepagella muris</name>
    <dbReference type="NCBI Taxonomy" id="3032870"/>
    <lineage>
        <taxon>Bacteria</taxon>
        <taxon>Pseudomonadati</taxon>
        <taxon>Bacteroidota</taxon>
        <taxon>Bacteroidia</taxon>
        <taxon>Bacteroidales</taxon>
        <taxon>Muribaculaceae</taxon>
        <taxon>Lepagella</taxon>
    </lineage>
</organism>
<name>A0AC61RJG7_9BACT</name>
<reference evidence="1" key="1">
    <citation type="submission" date="2019-04" db="EMBL/GenBank/DDBJ databases">
        <title>Microbes associate with the intestines of laboratory mice.</title>
        <authorList>
            <person name="Navarre W."/>
            <person name="Wong E."/>
            <person name="Huang K."/>
            <person name="Tropini C."/>
            <person name="Ng K."/>
            <person name="Yu B."/>
        </authorList>
    </citation>
    <scope>NUCLEOTIDE SEQUENCE</scope>
    <source>
        <strain evidence="1">NM04_E33</strain>
    </source>
</reference>
<keyword evidence="2" id="KW-1185">Reference proteome</keyword>
<keyword evidence="1" id="KW-0808">Transferase</keyword>
<evidence type="ECO:0000313" key="1">
    <source>
        <dbReference type="EMBL" id="TGY80331.1"/>
    </source>
</evidence>
<proteinExistence type="predicted"/>
<evidence type="ECO:0000313" key="2">
    <source>
        <dbReference type="Proteomes" id="UP000306319"/>
    </source>
</evidence>
<protein>
    <submittedName>
        <fullName evidence="1">Biotin synthase BioB</fullName>
        <ecNumber evidence="1">2.8.1.6</ecNumber>
    </submittedName>
</protein>